<proteinExistence type="predicted"/>
<dbReference type="AlphaFoldDB" id="A0A517QIQ2"/>
<evidence type="ECO:0000313" key="1">
    <source>
        <dbReference type="EMBL" id="QDT31486.1"/>
    </source>
</evidence>
<protein>
    <recommendedName>
        <fullName evidence="3">ApeA N-terminal domain-containing protein</fullName>
    </recommendedName>
</protein>
<gene>
    <name evidence="1" type="ORF">Mal48_07200</name>
</gene>
<dbReference type="KEGG" id="tpol:Mal48_07200"/>
<sequence>MEEKLPRSRQLDDGTHVIPIHRVQCCGCDSCADATGFIRWDLERGASFSIDFPEVHQTDLETYWRPQNDGPGVGRFSVQSNVPSWTAETSEGLAVRLFGTQDTPTSEVHYGTTGSGHSSSISGSALMVEVEFAHSNPLSFYNATLPHPRILFIGHGVRHWESVEPVEFYHEDGRTTTNRCTVQLSESPDVRIVAADARIHLPSAGWLTVDSSEDANPLDYPFASERSFISFLNGHSVPFMWMDEFPRDNIVKRVYFGWSRIQRKNTDFTDTEPLPMCGSVESFEHGKDVVGRLPELFRQWISLDDHFEFDWVLSPLWTARRSFLDDKVALASISLERLAAEWSELKKRSGEPKSTKFSIWKDQRFGELKQQLLNVVDTFDASGGTSDECTDASPDELAEALRIIRQRVNSSLMSPANEDKLTLVFQDLGILVTENERKTIKYRNRALHGNRTLRGSCTSDFDNDGHRYDILRMLVTKALLSILRYDGPYMNYAARPEHGNFPVEILQFNTVTDASQ</sequence>
<accession>A0A517QIQ2</accession>
<organism evidence="1 2">
    <name type="scientific">Thalassoglobus polymorphus</name>
    <dbReference type="NCBI Taxonomy" id="2527994"/>
    <lineage>
        <taxon>Bacteria</taxon>
        <taxon>Pseudomonadati</taxon>
        <taxon>Planctomycetota</taxon>
        <taxon>Planctomycetia</taxon>
        <taxon>Planctomycetales</taxon>
        <taxon>Planctomycetaceae</taxon>
        <taxon>Thalassoglobus</taxon>
    </lineage>
</organism>
<name>A0A517QIQ2_9PLAN</name>
<evidence type="ECO:0000313" key="2">
    <source>
        <dbReference type="Proteomes" id="UP000315724"/>
    </source>
</evidence>
<keyword evidence="2" id="KW-1185">Reference proteome</keyword>
<dbReference type="Proteomes" id="UP000315724">
    <property type="component" value="Chromosome"/>
</dbReference>
<evidence type="ECO:0008006" key="3">
    <source>
        <dbReference type="Google" id="ProtNLM"/>
    </source>
</evidence>
<reference evidence="1 2" key="1">
    <citation type="submission" date="2019-02" db="EMBL/GenBank/DDBJ databases">
        <title>Deep-cultivation of Planctomycetes and their phenomic and genomic characterization uncovers novel biology.</title>
        <authorList>
            <person name="Wiegand S."/>
            <person name="Jogler M."/>
            <person name="Boedeker C."/>
            <person name="Pinto D."/>
            <person name="Vollmers J."/>
            <person name="Rivas-Marin E."/>
            <person name="Kohn T."/>
            <person name="Peeters S.H."/>
            <person name="Heuer A."/>
            <person name="Rast P."/>
            <person name="Oberbeckmann S."/>
            <person name="Bunk B."/>
            <person name="Jeske O."/>
            <person name="Meyerdierks A."/>
            <person name="Storesund J.E."/>
            <person name="Kallscheuer N."/>
            <person name="Luecker S."/>
            <person name="Lage O.M."/>
            <person name="Pohl T."/>
            <person name="Merkel B.J."/>
            <person name="Hornburger P."/>
            <person name="Mueller R.-W."/>
            <person name="Bruemmer F."/>
            <person name="Labrenz M."/>
            <person name="Spormann A.M."/>
            <person name="Op den Camp H."/>
            <person name="Overmann J."/>
            <person name="Amann R."/>
            <person name="Jetten M.S.M."/>
            <person name="Mascher T."/>
            <person name="Medema M.H."/>
            <person name="Devos D.P."/>
            <person name="Kaster A.-K."/>
            <person name="Ovreas L."/>
            <person name="Rohde M."/>
            <person name="Galperin M.Y."/>
            <person name="Jogler C."/>
        </authorList>
    </citation>
    <scope>NUCLEOTIDE SEQUENCE [LARGE SCALE GENOMIC DNA]</scope>
    <source>
        <strain evidence="1 2">Mal48</strain>
    </source>
</reference>
<dbReference type="RefSeq" id="WP_145196087.1">
    <property type="nucleotide sequence ID" value="NZ_CP036267.1"/>
</dbReference>
<dbReference type="EMBL" id="CP036267">
    <property type="protein sequence ID" value="QDT31486.1"/>
    <property type="molecule type" value="Genomic_DNA"/>
</dbReference>